<keyword evidence="2" id="KW-0378">Hydrolase</keyword>
<evidence type="ECO:0000313" key="2">
    <source>
        <dbReference type="EMBL" id="VFJ13060.1"/>
    </source>
</evidence>
<gene>
    <name evidence="2" type="primary">ycfH</name>
    <name evidence="2" type="ORF">NFRAN_0738</name>
</gene>
<reference evidence="2 3" key="1">
    <citation type="submission" date="2019-02" db="EMBL/GenBank/DDBJ databases">
        <authorList>
            <person name="Lehtovirta-Morley E L."/>
        </authorList>
    </citation>
    <scope>NUCLEOTIDE SEQUENCE [LARGE SCALE GENOMIC DNA]</scope>
    <source>
        <strain evidence="2">NFRAN1</strain>
    </source>
</reference>
<dbReference type="PANTHER" id="PTHR46124">
    <property type="entry name" value="D-AMINOACYL-TRNA DEACYLASE"/>
    <property type="match status" value="1"/>
</dbReference>
<evidence type="ECO:0000313" key="3">
    <source>
        <dbReference type="Proteomes" id="UP000294299"/>
    </source>
</evidence>
<keyword evidence="3" id="KW-1185">Reference proteome</keyword>
<name>A0A484IBM4_9ARCH</name>
<dbReference type="GO" id="GO:0046872">
    <property type="term" value="F:metal ion binding"/>
    <property type="evidence" value="ECO:0007669"/>
    <property type="project" value="UniProtKB-KW"/>
</dbReference>
<feature type="binding site" evidence="1">
    <location>
        <position position="15"/>
    </location>
    <ligand>
        <name>a divalent metal cation</name>
        <dbReference type="ChEBI" id="CHEBI:60240"/>
        <label>1</label>
    </ligand>
</feature>
<organism evidence="2 3">
    <name type="scientific">Candidatus Nitrosocosmicus franklandianus</name>
    <dbReference type="NCBI Taxonomy" id="1798806"/>
    <lineage>
        <taxon>Archaea</taxon>
        <taxon>Nitrososphaerota</taxon>
        <taxon>Nitrososphaeria</taxon>
        <taxon>Nitrososphaerales</taxon>
        <taxon>Nitrososphaeraceae</taxon>
        <taxon>Candidatus Nitrosocosmicus</taxon>
    </lineage>
</organism>
<dbReference type="Proteomes" id="UP000294299">
    <property type="component" value="Chromosome NFRAN"/>
</dbReference>
<keyword evidence="1" id="KW-0479">Metal-binding</keyword>
<dbReference type="AlphaFoldDB" id="A0A484IBM4"/>
<feature type="binding site" evidence="1">
    <location>
        <position position="104"/>
    </location>
    <ligand>
        <name>a divalent metal cation</name>
        <dbReference type="ChEBI" id="CHEBI:60240"/>
        <label>1</label>
    </ligand>
</feature>
<dbReference type="PANTHER" id="PTHR46124:SF2">
    <property type="entry name" value="D-AMINOACYL-TRNA DEACYLASE"/>
    <property type="match status" value="1"/>
</dbReference>
<dbReference type="InterPro" id="IPR032466">
    <property type="entry name" value="Metal_Hydrolase"/>
</dbReference>
<dbReference type="Gene3D" id="3.20.20.140">
    <property type="entry name" value="Metal-dependent hydrolases"/>
    <property type="match status" value="1"/>
</dbReference>
<feature type="binding site" evidence="1">
    <location>
        <position position="215"/>
    </location>
    <ligand>
        <name>a divalent metal cation</name>
        <dbReference type="ChEBI" id="CHEBI:60240"/>
        <label>1</label>
    </ligand>
</feature>
<dbReference type="GeneID" id="39420231"/>
<accession>A0A484IBM4</accession>
<proteinExistence type="predicted"/>
<dbReference type="Pfam" id="PF01026">
    <property type="entry name" value="TatD_DNase"/>
    <property type="match status" value="1"/>
</dbReference>
<sequence length="267" mass="30954">MFYLYSLYYYHVDSHIHLASRDLRIYYEHIFNLIYSTKIQCFCMSENLDSSFETLKLRTNHLQGSNLLKAFVGIHPQFATESTGLDSFEDFFNSNLSQIDGVGEIGLDPTYNNIELKNSVESQKFIFHRMLKLAEQNQKPISIHSRKSVEEIIEILPSYKIKSAVFHWYEGSKKNLKKINDLNFFVSFGPYILYNKEKRNMLREVDIDLVLLETDGPVGYKKCLENVLTTPSLIISTQNLLSNIIGKSFNEATELLYLNASRFLNGQ</sequence>
<evidence type="ECO:0000256" key="1">
    <source>
        <dbReference type="PIRSR" id="PIRSR005902-1"/>
    </source>
</evidence>
<dbReference type="GO" id="GO:0016788">
    <property type="term" value="F:hydrolase activity, acting on ester bonds"/>
    <property type="evidence" value="ECO:0007669"/>
    <property type="project" value="InterPro"/>
</dbReference>
<dbReference type="EMBL" id="LR216287">
    <property type="protein sequence ID" value="VFJ13060.1"/>
    <property type="molecule type" value="Genomic_DNA"/>
</dbReference>
<feature type="binding site" evidence="1">
    <location>
        <position position="17"/>
    </location>
    <ligand>
        <name>a divalent metal cation</name>
        <dbReference type="ChEBI" id="CHEBI:60240"/>
        <label>1</label>
    </ligand>
</feature>
<dbReference type="RefSeq" id="WP_232038048.1">
    <property type="nucleotide sequence ID" value="NZ_LR216287.1"/>
</dbReference>
<dbReference type="InterPro" id="IPR001130">
    <property type="entry name" value="TatD-like"/>
</dbReference>
<protein>
    <submittedName>
        <fullName evidence="2">Putative deoxyribonuclease YcfH</fullName>
        <ecNumber evidence="2">3.1.21.-</ecNumber>
    </submittedName>
</protein>
<dbReference type="PIRSF" id="PIRSF005902">
    <property type="entry name" value="DNase_TatD"/>
    <property type="match status" value="1"/>
</dbReference>
<dbReference type="EC" id="3.1.21.-" evidence="2"/>
<feature type="binding site" evidence="1">
    <location>
        <position position="167"/>
    </location>
    <ligand>
        <name>a divalent metal cation</name>
        <dbReference type="ChEBI" id="CHEBI:60240"/>
        <label>2</label>
    </ligand>
</feature>
<feature type="binding site" evidence="1">
    <location>
        <position position="144"/>
    </location>
    <ligand>
        <name>a divalent metal cation</name>
        <dbReference type="ChEBI" id="CHEBI:60240"/>
        <label>2</label>
    </ligand>
</feature>
<dbReference type="KEGG" id="nfn:NFRAN_0738"/>
<dbReference type="SUPFAM" id="SSF51556">
    <property type="entry name" value="Metallo-dependent hydrolases"/>
    <property type="match status" value="1"/>
</dbReference>